<accession>A0A6L2K3G6</accession>
<dbReference type="GO" id="GO:0003964">
    <property type="term" value="F:RNA-directed DNA polymerase activity"/>
    <property type="evidence" value="ECO:0007669"/>
    <property type="project" value="UniProtKB-KW"/>
</dbReference>
<dbReference type="InterPro" id="IPR043502">
    <property type="entry name" value="DNA/RNA_pol_sf"/>
</dbReference>
<reference evidence="3" key="1">
    <citation type="journal article" date="2019" name="Sci. Rep.">
        <title>Draft genome of Tanacetum cinerariifolium, the natural source of mosquito coil.</title>
        <authorList>
            <person name="Yamashiro T."/>
            <person name="Shiraishi A."/>
            <person name="Satake H."/>
            <person name="Nakayama K."/>
        </authorList>
    </citation>
    <scope>NUCLEOTIDE SEQUENCE</scope>
</reference>
<dbReference type="PANTHER" id="PTHR15503">
    <property type="entry name" value="LDOC1 RELATED"/>
    <property type="match status" value="1"/>
</dbReference>
<feature type="domain" description="Reverse transcriptase/retrotransposon-derived protein RNase H-like" evidence="2">
    <location>
        <begin position="711"/>
        <end position="752"/>
    </location>
</feature>
<feature type="compositionally biased region" description="Polar residues" evidence="1">
    <location>
        <begin position="91"/>
        <end position="105"/>
    </location>
</feature>
<dbReference type="GO" id="GO:0004519">
    <property type="term" value="F:endonuclease activity"/>
    <property type="evidence" value="ECO:0007669"/>
    <property type="project" value="UniProtKB-KW"/>
</dbReference>
<feature type="region of interest" description="Disordered" evidence="1">
    <location>
        <begin position="416"/>
        <end position="457"/>
    </location>
</feature>
<dbReference type="InterPro" id="IPR041577">
    <property type="entry name" value="RT_RNaseH_2"/>
</dbReference>
<dbReference type="Pfam" id="PF17919">
    <property type="entry name" value="RT_RNaseH_2"/>
    <property type="match status" value="1"/>
</dbReference>
<evidence type="ECO:0000259" key="2">
    <source>
        <dbReference type="Pfam" id="PF17919"/>
    </source>
</evidence>
<gene>
    <name evidence="3" type="ORF">Tci_015874</name>
</gene>
<dbReference type="EMBL" id="BKCJ010001770">
    <property type="protein sequence ID" value="GEU43896.1"/>
    <property type="molecule type" value="Genomic_DNA"/>
</dbReference>
<evidence type="ECO:0000256" key="1">
    <source>
        <dbReference type="SAM" id="MobiDB-lite"/>
    </source>
</evidence>
<proteinExistence type="predicted"/>
<protein>
    <submittedName>
        <fullName evidence="3">Reverse transcriptase domain-containing protein</fullName>
    </submittedName>
</protein>
<dbReference type="SUPFAM" id="SSF56672">
    <property type="entry name" value="DNA/RNA polymerases"/>
    <property type="match status" value="1"/>
</dbReference>
<organism evidence="3">
    <name type="scientific">Tanacetum cinerariifolium</name>
    <name type="common">Dalmatian daisy</name>
    <name type="synonym">Chrysanthemum cinerariifolium</name>
    <dbReference type="NCBI Taxonomy" id="118510"/>
    <lineage>
        <taxon>Eukaryota</taxon>
        <taxon>Viridiplantae</taxon>
        <taxon>Streptophyta</taxon>
        <taxon>Embryophyta</taxon>
        <taxon>Tracheophyta</taxon>
        <taxon>Spermatophyta</taxon>
        <taxon>Magnoliopsida</taxon>
        <taxon>eudicotyledons</taxon>
        <taxon>Gunneridae</taxon>
        <taxon>Pentapetalae</taxon>
        <taxon>asterids</taxon>
        <taxon>campanulids</taxon>
        <taxon>Asterales</taxon>
        <taxon>Asteraceae</taxon>
        <taxon>Asteroideae</taxon>
        <taxon>Anthemideae</taxon>
        <taxon>Anthemidinae</taxon>
        <taxon>Tanacetum</taxon>
    </lineage>
</organism>
<dbReference type="InterPro" id="IPR032567">
    <property type="entry name" value="RTL1-rel"/>
</dbReference>
<dbReference type="InterPro" id="IPR021109">
    <property type="entry name" value="Peptidase_aspartic_dom_sf"/>
</dbReference>
<comment type="caution">
    <text evidence="3">The sequence shown here is derived from an EMBL/GenBank/DDBJ whole genome shotgun (WGS) entry which is preliminary data.</text>
</comment>
<feature type="compositionally biased region" description="Gly residues" evidence="1">
    <location>
        <begin position="427"/>
        <end position="445"/>
    </location>
</feature>
<dbReference type="GO" id="GO:0016787">
    <property type="term" value="F:hydrolase activity"/>
    <property type="evidence" value="ECO:0007669"/>
    <property type="project" value="UniProtKB-KW"/>
</dbReference>
<keyword evidence="3" id="KW-0548">Nucleotidyltransferase</keyword>
<name>A0A6L2K3G6_TANCI</name>
<dbReference type="CDD" id="cd00303">
    <property type="entry name" value="retropepsin_like"/>
    <property type="match status" value="1"/>
</dbReference>
<sequence length="935" mass="106206">MSTPTLADGNNLVAFLAKPTKSKGFEQIIDFLNVNPIKYALTINPSIYTSCIEQFLVTAKAKNINGEAHIHAKVDGKKKQNPRKPKRQDTQETQPSGPTTNVADSTLNEENIPAQSNDPPFLRVNTLGSREDSLKLSELMELCTKLSERVLNLKTTKSAQAKEILSLKRRVKRLEKKKKSRTHGLKRLYKIGLSARVDSSAEEQSLDEEDASKHGRNIADIDADVEIALVNETEEEQEELTVEEKSRLFVELIDKRKKHFTKLRAEEKKRKPPTKAQNRNQMCVYSKNMAGFTHSQLKNKIFNEVQKEFDKTMSWINSFVPIDYEVVKDKARIEDIEIGQRELEVRSLISDGERASLLERVASLEKSNARLRGTMMMEKHDYHSFGMTLKAIKELDNRQVEAILAAYEATRTANALEAESQSQNGSDGDGNGENGNGGNENGGNGNPNENDRGARPVSRDCTYQDFMKCQPLNFKGTKGVVGLIRWFEKMEIVFYIKNCLEKYQVKYATWTLLNSALAWRNLHKRTIRTEAAFAMSYGSNKKRGYDGPLPYCNKCKLYHEGPYTMKYEKCNKVENIDRDCKNAVAVLTTQRAPIVNQRVPTCFKRWKTEEAKGKAYVLGGGEANPDLKVVTDVSYDVELADKRISKTNTVLRGCTLGLLGHPFNIDLMPAEHGSFDLIIGMDWLANHHAVIVCDEMIVRIPYGDEVLIVQGLGAVLMQREKVIAYASRQLKIHEKNYTKHDLELGAVVFALKIKCLTCTRVKAECKKPFGLLVQPVIPTDGQSERTIQTLEDMLRAYVVEFRKGWRCSAYWPEIIHETTEKIIQIKKRIQAACDRQKSYADRRRKPLEFEVRDKAMLKEDDYDFERDILILEELLRNDSLSLPENESFHFDIPSSSRPPAKPSDGNTRILDVKLMGDTPEHNVPMPRLIPTLVPN</sequence>
<feature type="region of interest" description="Disordered" evidence="1">
    <location>
        <begin position="70"/>
        <end position="105"/>
    </location>
</feature>
<dbReference type="PANTHER" id="PTHR15503:SF45">
    <property type="entry name" value="RNA-DIRECTED DNA POLYMERASE HOMOLOG"/>
    <property type="match status" value="1"/>
</dbReference>
<keyword evidence="3" id="KW-0695">RNA-directed DNA polymerase</keyword>
<keyword evidence="3" id="KW-0808">Transferase</keyword>
<evidence type="ECO:0000313" key="3">
    <source>
        <dbReference type="EMBL" id="GEU43896.1"/>
    </source>
</evidence>
<dbReference type="Gene3D" id="2.40.70.10">
    <property type="entry name" value="Acid Proteases"/>
    <property type="match status" value="1"/>
</dbReference>
<dbReference type="Pfam" id="PF08284">
    <property type="entry name" value="RVP_2"/>
    <property type="match status" value="1"/>
</dbReference>
<dbReference type="AlphaFoldDB" id="A0A6L2K3G6"/>